<protein>
    <submittedName>
        <fullName evidence="2">Uncharacterized protein</fullName>
    </submittedName>
</protein>
<reference evidence="2" key="1">
    <citation type="submission" date="2021-01" db="EMBL/GenBank/DDBJ databases">
        <authorList>
            <person name="Zahm M."/>
            <person name="Roques C."/>
            <person name="Cabau C."/>
            <person name="Klopp C."/>
            <person name="Donnadieu C."/>
            <person name="Jouanno E."/>
            <person name="Lampietro C."/>
            <person name="Louis A."/>
            <person name="Herpin A."/>
            <person name="Echchiki A."/>
            <person name="Berthelot C."/>
            <person name="Parey E."/>
            <person name="Roest-Crollius H."/>
            <person name="Braasch I."/>
            <person name="Postlethwait J."/>
            <person name="Bobe J."/>
            <person name="Montfort J."/>
            <person name="Bouchez O."/>
            <person name="Begum T."/>
            <person name="Mejri S."/>
            <person name="Adams A."/>
            <person name="Chen W.-J."/>
            <person name="Guiguen Y."/>
        </authorList>
    </citation>
    <scope>NUCLEOTIDE SEQUENCE</scope>
    <source>
        <strain evidence="2">YG-15Mar2019-1</strain>
        <tissue evidence="2">Brain</tissue>
    </source>
</reference>
<comment type="caution">
    <text evidence="2">The sequence shown here is derived from an EMBL/GenBank/DDBJ whole genome shotgun (WGS) entry which is preliminary data.</text>
</comment>
<keyword evidence="3" id="KW-1185">Reference proteome</keyword>
<dbReference type="EMBL" id="JAFDVH010000004">
    <property type="protein sequence ID" value="KAG7480509.1"/>
    <property type="molecule type" value="Genomic_DNA"/>
</dbReference>
<proteinExistence type="predicted"/>
<evidence type="ECO:0000256" key="1">
    <source>
        <dbReference type="SAM" id="MobiDB-lite"/>
    </source>
</evidence>
<feature type="compositionally biased region" description="Basic and acidic residues" evidence="1">
    <location>
        <begin position="46"/>
        <end position="57"/>
    </location>
</feature>
<feature type="region of interest" description="Disordered" evidence="1">
    <location>
        <begin position="1"/>
        <end position="67"/>
    </location>
</feature>
<dbReference type="Proteomes" id="UP001046870">
    <property type="component" value="Chromosome 4"/>
</dbReference>
<accession>A0A9D3T8Z8</accession>
<organism evidence="2 3">
    <name type="scientific">Megalops atlanticus</name>
    <name type="common">Tarpon</name>
    <name type="synonym">Clupea gigantea</name>
    <dbReference type="NCBI Taxonomy" id="7932"/>
    <lineage>
        <taxon>Eukaryota</taxon>
        <taxon>Metazoa</taxon>
        <taxon>Chordata</taxon>
        <taxon>Craniata</taxon>
        <taxon>Vertebrata</taxon>
        <taxon>Euteleostomi</taxon>
        <taxon>Actinopterygii</taxon>
        <taxon>Neopterygii</taxon>
        <taxon>Teleostei</taxon>
        <taxon>Elopiformes</taxon>
        <taxon>Megalopidae</taxon>
        <taxon>Megalops</taxon>
    </lineage>
</organism>
<dbReference type="AlphaFoldDB" id="A0A9D3T8Z8"/>
<name>A0A9D3T8Z8_MEGAT</name>
<sequence>MALILLGTDFQQQREPSRRRRGPRSQARGADPARRAVSKQMTIAGETRHSGRARGQEEPTATAGTSE</sequence>
<evidence type="ECO:0000313" key="2">
    <source>
        <dbReference type="EMBL" id="KAG7480509.1"/>
    </source>
</evidence>
<evidence type="ECO:0000313" key="3">
    <source>
        <dbReference type="Proteomes" id="UP001046870"/>
    </source>
</evidence>
<gene>
    <name evidence="2" type="ORF">MATL_G00056840</name>
</gene>